<sequence>MPMLPSNGVQRDVVGSQYSTEQLSISPSTTPLRSGIIDTSQDALILLKHYLSSVLPFFTPFRHLKTPWHVLFLPLVKNTFVGLALQEAVGEASLCVFYGILSIGASSLGGTSHAPIWHRKSEIYKHKACEHARASLQSAYEEPKQAKYKTQLMVLLTMAQMATVSGTRYEAEYFLLESERLIRLRGLGRRKSRKCRLLHHCYAYERIFYESTSTANGRSRNRRLRMEISTACAANSKDNISFRLPSLEHLEANMLTIKDRDKGEDDLHMQLPGI</sequence>
<protein>
    <submittedName>
        <fullName evidence="1">Uncharacterized protein</fullName>
    </submittedName>
</protein>
<dbReference type="KEGG" id="ffu:CLAFUR5_06435"/>
<gene>
    <name evidence="1" type="ORF">CLAFUR5_06435</name>
</gene>
<dbReference type="Proteomes" id="UP000756132">
    <property type="component" value="Chromosome 5"/>
</dbReference>
<reference evidence="1" key="1">
    <citation type="submission" date="2021-12" db="EMBL/GenBank/DDBJ databases">
        <authorList>
            <person name="Zaccaron A."/>
            <person name="Stergiopoulos I."/>
        </authorList>
    </citation>
    <scope>NUCLEOTIDE SEQUENCE</scope>
    <source>
        <strain evidence="1">Race5_Kim</strain>
    </source>
</reference>
<dbReference type="EMBL" id="CP090167">
    <property type="protein sequence ID" value="UJO18350.1"/>
    <property type="molecule type" value="Genomic_DNA"/>
</dbReference>
<dbReference type="GeneID" id="71986313"/>
<dbReference type="RefSeq" id="XP_047762716.1">
    <property type="nucleotide sequence ID" value="XM_047905583.1"/>
</dbReference>
<proteinExistence type="predicted"/>
<evidence type="ECO:0000313" key="1">
    <source>
        <dbReference type="EMBL" id="UJO18350.1"/>
    </source>
</evidence>
<dbReference type="OrthoDB" id="3638179at2759"/>
<dbReference type="InterPro" id="IPR021858">
    <property type="entry name" value="Fun_TF"/>
</dbReference>
<dbReference type="AlphaFoldDB" id="A0A9Q8LIY9"/>
<organism evidence="1 2">
    <name type="scientific">Passalora fulva</name>
    <name type="common">Tomato leaf mold</name>
    <name type="synonym">Cladosporium fulvum</name>
    <dbReference type="NCBI Taxonomy" id="5499"/>
    <lineage>
        <taxon>Eukaryota</taxon>
        <taxon>Fungi</taxon>
        <taxon>Dikarya</taxon>
        <taxon>Ascomycota</taxon>
        <taxon>Pezizomycotina</taxon>
        <taxon>Dothideomycetes</taxon>
        <taxon>Dothideomycetidae</taxon>
        <taxon>Mycosphaerellales</taxon>
        <taxon>Mycosphaerellaceae</taxon>
        <taxon>Fulvia</taxon>
    </lineage>
</organism>
<keyword evidence="2" id="KW-1185">Reference proteome</keyword>
<accession>A0A9Q8LIY9</accession>
<dbReference type="Pfam" id="PF11951">
    <property type="entry name" value="Fungal_trans_2"/>
    <property type="match status" value="1"/>
</dbReference>
<evidence type="ECO:0000313" key="2">
    <source>
        <dbReference type="Proteomes" id="UP000756132"/>
    </source>
</evidence>
<name>A0A9Q8LIY9_PASFU</name>
<reference evidence="1" key="2">
    <citation type="journal article" date="2022" name="Microb. Genom.">
        <title>A chromosome-scale genome assembly of the tomato pathogen Cladosporium fulvum reveals a compartmentalized genome architecture and the presence of a dispensable chromosome.</title>
        <authorList>
            <person name="Zaccaron A.Z."/>
            <person name="Chen L.H."/>
            <person name="Samaras A."/>
            <person name="Stergiopoulos I."/>
        </authorList>
    </citation>
    <scope>NUCLEOTIDE SEQUENCE</scope>
    <source>
        <strain evidence="1">Race5_Kim</strain>
    </source>
</reference>